<accession>A0A5C5XY04</accession>
<name>A0A5C5XY04_9BACT</name>
<gene>
    <name evidence="2" type="ORF">Pla123a_43130</name>
</gene>
<reference evidence="2 3" key="1">
    <citation type="submission" date="2019-02" db="EMBL/GenBank/DDBJ databases">
        <title>Deep-cultivation of Planctomycetes and their phenomic and genomic characterization uncovers novel biology.</title>
        <authorList>
            <person name="Wiegand S."/>
            <person name="Jogler M."/>
            <person name="Boedeker C."/>
            <person name="Pinto D."/>
            <person name="Vollmers J."/>
            <person name="Rivas-Marin E."/>
            <person name="Kohn T."/>
            <person name="Peeters S.H."/>
            <person name="Heuer A."/>
            <person name="Rast P."/>
            <person name="Oberbeckmann S."/>
            <person name="Bunk B."/>
            <person name="Jeske O."/>
            <person name="Meyerdierks A."/>
            <person name="Storesund J.E."/>
            <person name="Kallscheuer N."/>
            <person name="Luecker S."/>
            <person name="Lage O.M."/>
            <person name="Pohl T."/>
            <person name="Merkel B.J."/>
            <person name="Hornburger P."/>
            <person name="Mueller R.-W."/>
            <person name="Bruemmer F."/>
            <person name="Labrenz M."/>
            <person name="Spormann A.M."/>
            <person name="Op Den Camp H."/>
            <person name="Overmann J."/>
            <person name="Amann R."/>
            <person name="Jetten M.S.M."/>
            <person name="Mascher T."/>
            <person name="Medema M.H."/>
            <person name="Devos D.P."/>
            <person name="Kaster A.-K."/>
            <person name="Ovreas L."/>
            <person name="Rohde M."/>
            <person name="Galperin M.Y."/>
            <person name="Jogler C."/>
        </authorList>
    </citation>
    <scope>NUCLEOTIDE SEQUENCE [LARGE SCALE GENOMIC DNA]</scope>
    <source>
        <strain evidence="2 3">Pla123a</strain>
    </source>
</reference>
<dbReference type="AlphaFoldDB" id="A0A5C5XY04"/>
<dbReference type="GO" id="GO:0003677">
    <property type="term" value="F:DNA binding"/>
    <property type="evidence" value="ECO:0007669"/>
    <property type="project" value="InterPro"/>
</dbReference>
<dbReference type="RefSeq" id="WP_146590758.1">
    <property type="nucleotide sequence ID" value="NZ_SJPO01000012.1"/>
</dbReference>
<evidence type="ECO:0000313" key="3">
    <source>
        <dbReference type="Proteomes" id="UP000318478"/>
    </source>
</evidence>
<dbReference type="OrthoDB" id="283547at2"/>
<dbReference type="InterPro" id="IPR011010">
    <property type="entry name" value="DNA_brk_join_enz"/>
</dbReference>
<evidence type="ECO:0000313" key="2">
    <source>
        <dbReference type="EMBL" id="TWT67754.1"/>
    </source>
</evidence>
<feature type="region of interest" description="Disordered" evidence="1">
    <location>
        <begin position="187"/>
        <end position="217"/>
    </location>
</feature>
<dbReference type="EMBL" id="SJPO01000012">
    <property type="protein sequence ID" value="TWT67754.1"/>
    <property type="molecule type" value="Genomic_DNA"/>
</dbReference>
<sequence>MPRLNQAVPKYRKHRASGQAVVTLSGQDHYLGPHGTKASTIEYDRLIAEWLANGRECSQPQAEITIAELCVRYLKFAKGYYVKDGRCTKVTPDIKCALKYLRTWYGKNSAVEFGPVRLRALRQRMVDDGHSRRYVNDHCDRIKRMYKWAAGEQLIPADAYRCLTMVEGLRRGRTEARETAPVMPVDDATVDATPRGRSSWSPPAAPMDRRAPRRPTGRPWLATTWWSCRTTTNRARSTPRPWCGCWGASRLPPRSA</sequence>
<evidence type="ECO:0008006" key="4">
    <source>
        <dbReference type="Google" id="ProtNLM"/>
    </source>
</evidence>
<dbReference type="SUPFAM" id="SSF56349">
    <property type="entry name" value="DNA breaking-rejoining enzymes"/>
    <property type="match status" value="1"/>
</dbReference>
<keyword evidence="3" id="KW-1185">Reference proteome</keyword>
<evidence type="ECO:0000256" key="1">
    <source>
        <dbReference type="SAM" id="MobiDB-lite"/>
    </source>
</evidence>
<dbReference type="Proteomes" id="UP000318478">
    <property type="component" value="Unassembled WGS sequence"/>
</dbReference>
<protein>
    <recommendedName>
        <fullName evidence="4">Core-binding (CB) domain-containing protein</fullName>
    </recommendedName>
</protein>
<comment type="caution">
    <text evidence="2">The sequence shown here is derived from an EMBL/GenBank/DDBJ whole genome shotgun (WGS) entry which is preliminary data.</text>
</comment>
<organism evidence="2 3">
    <name type="scientific">Posidoniimonas polymericola</name>
    <dbReference type="NCBI Taxonomy" id="2528002"/>
    <lineage>
        <taxon>Bacteria</taxon>
        <taxon>Pseudomonadati</taxon>
        <taxon>Planctomycetota</taxon>
        <taxon>Planctomycetia</taxon>
        <taxon>Pirellulales</taxon>
        <taxon>Lacipirellulaceae</taxon>
        <taxon>Posidoniimonas</taxon>
    </lineage>
</organism>
<proteinExistence type="predicted"/>